<dbReference type="GO" id="GO:0008782">
    <property type="term" value="F:adenosylhomocysteine nucleosidase activity"/>
    <property type="evidence" value="ECO:0007669"/>
    <property type="project" value="TreeGrafter"/>
</dbReference>
<dbReference type="InterPro" id="IPR011006">
    <property type="entry name" value="CheY-like_superfamily"/>
</dbReference>
<keyword evidence="4" id="KW-1185">Reference proteome</keyword>
<comment type="caution">
    <text evidence="3">The sequence shown here is derived from an EMBL/GenBank/DDBJ whole genome shotgun (WGS) entry which is preliminary data.</text>
</comment>
<dbReference type="PANTHER" id="PTHR46832:SF1">
    <property type="entry name" value="5'-METHYLTHIOADENOSINE_S-ADENOSYLHOMOCYSTEINE NUCLEOSIDASE"/>
    <property type="match status" value="1"/>
</dbReference>
<dbReference type="SUPFAM" id="SSF53167">
    <property type="entry name" value="Purine and uridine phosphorylases"/>
    <property type="match status" value="1"/>
</dbReference>
<dbReference type="PROSITE" id="PS50110">
    <property type="entry name" value="RESPONSE_REGULATORY"/>
    <property type="match status" value="1"/>
</dbReference>
<dbReference type="Pfam" id="PF01048">
    <property type="entry name" value="PNP_UDP_1"/>
    <property type="match status" value="1"/>
</dbReference>
<evidence type="ECO:0000313" key="3">
    <source>
        <dbReference type="EMBL" id="RQP24226.1"/>
    </source>
</evidence>
<reference evidence="3 4" key="2">
    <citation type="submission" date="2018-12" db="EMBL/GenBank/DDBJ databases">
        <title>Rhizobacter gummiphilus sp. nov., a rubber-degrading bacterium isolated from the soil of a botanical garden in Japan.</title>
        <authorList>
            <person name="Shunsuke S.S."/>
        </authorList>
    </citation>
    <scope>NUCLEOTIDE SEQUENCE [LARGE SCALE GENOMIC DNA]</scope>
    <source>
        <strain evidence="3 4">S-16</strain>
    </source>
</reference>
<protein>
    <submittedName>
        <fullName evidence="3">Response regulator</fullName>
    </submittedName>
</protein>
<dbReference type="GO" id="GO:0005829">
    <property type="term" value="C:cytosol"/>
    <property type="evidence" value="ECO:0007669"/>
    <property type="project" value="TreeGrafter"/>
</dbReference>
<reference evidence="3 4" key="1">
    <citation type="submission" date="2018-08" db="EMBL/GenBank/DDBJ databases">
        <authorList>
            <person name="Khan S.A."/>
            <person name="Jeon C.O."/>
            <person name="Chun B.H."/>
            <person name="Jeong S.E."/>
        </authorList>
    </citation>
    <scope>NUCLEOTIDE SEQUENCE [LARGE SCALE GENOMIC DNA]</scope>
    <source>
        <strain evidence="3 4">S-16</strain>
    </source>
</reference>
<dbReference type="EMBL" id="QUSW01000003">
    <property type="protein sequence ID" value="RQP24226.1"/>
    <property type="molecule type" value="Genomic_DNA"/>
</dbReference>
<dbReference type="GO" id="GO:0009116">
    <property type="term" value="P:nucleoside metabolic process"/>
    <property type="evidence" value="ECO:0007669"/>
    <property type="project" value="InterPro"/>
</dbReference>
<keyword evidence="1" id="KW-0597">Phosphoprotein</keyword>
<name>A0A3N7HSK6_9BURK</name>
<dbReference type="GO" id="GO:0008930">
    <property type="term" value="F:methylthioadenosine nucleosidase activity"/>
    <property type="evidence" value="ECO:0007669"/>
    <property type="project" value="TreeGrafter"/>
</dbReference>
<dbReference type="AlphaFoldDB" id="A0A3N7HSK6"/>
<evidence type="ECO:0000313" key="4">
    <source>
        <dbReference type="Proteomes" id="UP000267464"/>
    </source>
</evidence>
<dbReference type="RefSeq" id="WP_124540720.1">
    <property type="nucleotide sequence ID" value="NZ_QUSW01000003.1"/>
</dbReference>
<feature type="modified residue" description="4-aspartylphosphate" evidence="1">
    <location>
        <position position="55"/>
    </location>
</feature>
<evidence type="ECO:0000256" key="1">
    <source>
        <dbReference type="PROSITE-ProRule" id="PRU00169"/>
    </source>
</evidence>
<dbReference type="Proteomes" id="UP000267464">
    <property type="component" value="Unassembled WGS sequence"/>
</dbReference>
<gene>
    <name evidence="3" type="ORF">DZC73_12980</name>
</gene>
<evidence type="ECO:0000259" key="2">
    <source>
        <dbReference type="PROSITE" id="PS50110"/>
    </source>
</evidence>
<proteinExistence type="predicted"/>
<sequence length="409" mass="44115">MRVLIVDDEYSKVQAIAAALRAVPEIFDLNIVHETTAQAARATLRRDAIDLLVIDLHLPDVIGEQGSAEGGLALLSMMCLDDKVQLPTDVIFLSGREELLENATSKVAALGAMIYQYRADLTLWKCALVGRAKYICHRKKRTRDLPRNVDIAIVTALRSPELDAVLNLPYKWRQERLSGDPTPYYFGTIERGSDRAPLTVVATCATRKGMPSAGALAARVSTLFSPKYLVMTGICAGLAGKAALGDIIVADPTWDCGSGKQAEDVYGSPVFKAAPYQRQLDVNVMHIASELAKEPTIVQSIRAGWSERVPAGTLTVRVGPMASSASVVAASEFAASIAGQHKDLLAIEMEGYAVMAAAEYARVPAPISIVIKSVCDFADAKKDDDWQTYAAYTSAAFADHLFRHVAFAG</sequence>
<feature type="domain" description="Response regulatory" evidence="2">
    <location>
        <begin position="2"/>
        <end position="133"/>
    </location>
</feature>
<dbReference type="OrthoDB" id="2988699at2"/>
<dbReference type="Gene3D" id="3.40.50.2300">
    <property type="match status" value="1"/>
</dbReference>
<dbReference type="GO" id="GO:0019284">
    <property type="term" value="P:L-methionine salvage from S-adenosylmethionine"/>
    <property type="evidence" value="ECO:0007669"/>
    <property type="project" value="TreeGrafter"/>
</dbReference>
<dbReference type="CDD" id="cd00156">
    <property type="entry name" value="REC"/>
    <property type="match status" value="1"/>
</dbReference>
<dbReference type="GO" id="GO:0000160">
    <property type="term" value="P:phosphorelay signal transduction system"/>
    <property type="evidence" value="ECO:0007669"/>
    <property type="project" value="InterPro"/>
</dbReference>
<dbReference type="InterPro" id="IPR000845">
    <property type="entry name" value="Nucleoside_phosphorylase_d"/>
</dbReference>
<accession>A0A3N7HSK6</accession>
<dbReference type="Gene3D" id="3.40.50.1580">
    <property type="entry name" value="Nucleoside phosphorylase domain"/>
    <property type="match status" value="1"/>
</dbReference>
<dbReference type="InterPro" id="IPR035994">
    <property type="entry name" value="Nucleoside_phosphorylase_sf"/>
</dbReference>
<organism evidence="3 4">
    <name type="scientific">Piscinibacter terrae</name>
    <dbReference type="NCBI Taxonomy" id="2496871"/>
    <lineage>
        <taxon>Bacteria</taxon>
        <taxon>Pseudomonadati</taxon>
        <taxon>Pseudomonadota</taxon>
        <taxon>Betaproteobacteria</taxon>
        <taxon>Burkholderiales</taxon>
        <taxon>Sphaerotilaceae</taxon>
        <taxon>Piscinibacter</taxon>
    </lineage>
</organism>
<dbReference type="SUPFAM" id="SSF52172">
    <property type="entry name" value="CheY-like"/>
    <property type="match status" value="1"/>
</dbReference>
<dbReference type="PANTHER" id="PTHR46832">
    <property type="entry name" value="5'-METHYLTHIOADENOSINE/S-ADENOSYLHOMOCYSTEINE NUCLEOSIDASE"/>
    <property type="match status" value="1"/>
</dbReference>
<dbReference type="InterPro" id="IPR001789">
    <property type="entry name" value="Sig_transdc_resp-reg_receiver"/>
</dbReference>